<proteinExistence type="inferred from homology"/>
<dbReference type="Pfam" id="PF00478">
    <property type="entry name" value="IMPDH"/>
    <property type="match status" value="1"/>
</dbReference>
<dbReference type="FunFam" id="3.20.20.70:FF:000424">
    <property type="entry name" value="Inosine-5'-monophosphate dehydrogenase 2"/>
    <property type="match status" value="1"/>
</dbReference>
<dbReference type="EMBL" id="MGEK01000027">
    <property type="protein sequence ID" value="OGL81553.1"/>
    <property type="molecule type" value="Genomic_DNA"/>
</dbReference>
<evidence type="ECO:0000313" key="4">
    <source>
        <dbReference type="Proteomes" id="UP000176846"/>
    </source>
</evidence>
<comment type="caution">
    <text evidence="3">The sequence shown here is derived from an EMBL/GenBank/DDBJ whole genome shotgun (WGS) entry which is preliminary data.</text>
</comment>
<dbReference type="PANTHER" id="PTHR11911">
    <property type="entry name" value="INOSINE-5-MONOPHOSPHATE DEHYDROGENASE RELATED"/>
    <property type="match status" value="1"/>
</dbReference>
<comment type="similarity">
    <text evidence="1">Belongs to the IMPDH/GMPR family.</text>
</comment>
<feature type="domain" description="IMP dehydrogenase/GMP reductase" evidence="2">
    <location>
        <begin position="7"/>
        <end position="340"/>
    </location>
</feature>
<dbReference type="AlphaFoldDB" id="A0A1F7UTC1"/>
<dbReference type="GO" id="GO:0006183">
    <property type="term" value="P:GTP biosynthetic process"/>
    <property type="evidence" value="ECO:0007669"/>
    <property type="project" value="TreeGrafter"/>
</dbReference>
<evidence type="ECO:0000313" key="3">
    <source>
        <dbReference type="EMBL" id="OGL81553.1"/>
    </source>
</evidence>
<dbReference type="Gene3D" id="3.20.20.70">
    <property type="entry name" value="Aldolase class I"/>
    <property type="match status" value="1"/>
</dbReference>
<dbReference type="InterPro" id="IPR005990">
    <property type="entry name" value="IMP_DH"/>
</dbReference>
<organism evidence="3 4">
    <name type="scientific">Candidatus Uhrbacteria bacterium RIFCSPLOWO2_01_FULL_47_25</name>
    <dbReference type="NCBI Taxonomy" id="1802402"/>
    <lineage>
        <taxon>Bacteria</taxon>
        <taxon>Candidatus Uhriibacteriota</taxon>
    </lineage>
</organism>
<name>A0A1F7UTC1_9BACT</name>
<evidence type="ECO:0000256" key="1">
    <source>
        <dbReference type="ARBA" id="ARBA00005502"/>
    </source>
</evidence>
<protein>
    <submittedName>
        <fullName evidence="3">Guanosine monophosphate reductase</fullName>
    </submittedName>
</protein>
<accession>A0A1F7UTC1</accession>
<dbReference type="PANTHER" id="PTHR11911:SF111">
    <property type="entry name" value="INOSINE-5'-MONOPHOSPHATE DEHYDROGENASE"/>
    <property type="match status" value="1"/>
</dbReference>
<dbReference type="GO" id="GO:0003938">
    <property type="term" value="F:IMP dehydrogenase activity"/>
    <property type="evidence" value="ECO:0007669"/>
    <property type="project" value="InterPro"/>
</dbReference>
<reference evidence="3 4" key="1">
    <citation type="journal article" date="2016" name="Nat. Commun.">
        <title>Thousands of microbial genomes shed light on interconnected biogeochemical processes in an aquifer system.</title>
        <authorList>
            <person name="Anantharaman K."/>
            <person name="Brown C.T."/>
            <person name="Hug L.A."/>
            <person name="Sharon I."/>
            <person name="Castelle C.J."/>
            <person name="Probst A.J."/>
            <person name="Thomas B.C."/>
            <person name="Singh A."/>
            <person name="Wilkins M.J."/>
            <person name="Karaoz U."/>
            <person name="Brodie E.L."/>
            <person name="Williams K.H."/>
            <person name="Hubbard S.S."/>
            <person name="Banfield J.F."/>
        </authorList>
    </citation>
    <scope>NUCLEOTIDE SEQUENCE [LARGE SCALE GENOMIC DNA]</scope>
</reference>
<evidence type="ECO:0000259" key="2">
    <source>
        <dbReference type="Pfam" id="PF00478"/>
    </source>
</evidence>
<dbReference type="InterPro" id="IPR001093">
    <property type="entry name" value="IMP_DH_GMPRt"/>
</dbReference>
<sequence length="354" mass="37473">MIKLPLGLTFDDVLLVPQESDVRPSTVNIETKLTKRLTIKIPLLSAAMDTVTEDTMAIALARAGGIGILHRNCTTGEQIKMVSHVKKCRLIVGAAVGPHDIDRAKALDRAGVDVIALDAAHIHKPSIVSEAEKLKKLIKAELIIGNIATAAAARAFLKIADALKVGVGPGAICTTRVVAGVGVPQLTAIMEVAKIARLKKIPVIADGGIRYSGDITKAIAAGADSVMLGSLLAGADEAPGRIVTISGKKFKRFRGMGSLGVMNIGKSSDRYAQEGQKKYVPEGIEALTTYKGPVNEIIFQMLGGLRAGMGYVGAKNISELQKRGKFIRITEAGRAESHPHSIIIEKQAPNYAPR</sequence>
<dbReference type="Proteomes" id="UP000176846">
    <property type="component" value="Unassembled WGS sequence"/>
</dbReference>
<dbReference type="InterPro" id="IPR013785">
    <property type="entry name" value="Aldolase_TIM"/>
</dbReference>
<dbReference type="CDD" id="cd00381">
    <property type="entry name" value="IMPDH"/>
    <property type="match status" value="1"/>
</dbReference>
<dbReference type="SUPFAM" id="SSF51412">
    <property type="entry name" value="Inosine monophosphate dehydrogenase (IMPDH)"/>
    <property type="match status" value="1"/>
</dbReference>
<dbReference type="SMART" id="SM01240">
    <property type="entry name" value="IMPDH"/>
    <property type="match status" value="1"/>
</dbReference>
<gene>
    <name evidence="3" type="ORF">A2936_01795</name>
</gene>